<name>A0A0F9FEE2_9ZZZZ</name>
<sequence>MRDKRAIIIKDPRLQKIRNNLRDILLEAVSSRWNKLFDEMDKLDYTPEGEVRTIDDYSSSELQKYRAYQREQSALRDLANRSICKCVTCGKGERDMVYNKSYDAWYCTECYGMERLSAQKRAKVKAKKRETKHCEEKAIESHSETFL</sequence>
<evidence type="ECO:0000313" key="1">
    <source>
        <dbReference type="EMBL" id="KKL55665.1"/>
    </source>
</evidence>
<proteinExistence type="predicted"/>
<protein>
    <submittedName>
        <fullName evidence="1">Uncharacterized protein</fullName>
    </submittedName>
</protein>
<dbReference type="AlphaFoldDB" id="A0A0F9FEE2"/>
<comment type="caution">
    <text evidence="1">The sequence shown here is derived from an EMBL/GenBank/DDBJ whole genome shotgun (WGS) entry which is preliminary data.</text>
</comment>
<gene>
    <name evidence="1" type="ORF">LCGC14_2253160</name>
</gene>
<accession>A0A0F9FEE2</accession>
<organism evidence="1">
    <name type="scientific">marine sediment metagenome</name>
    <dbReference type="NCBI Taxonomy" id="412755"/>
    <lineage>
        <taxon>unclassified sequences</taxon>
        <taxon>metagenomes</taxon>
        <taxon>ecological metagenomes</taxon>
    </lineage>
</organism>
<dbReference type="EMBL" id="LAZR01030759">
    <property type="protein sequence ID" value="KKL55665.1"/>
    <property type="molecule type" value="Genomic_DNA"/>
</dbReference>
<reference evidence="1" key="1">
    <citation type="journal article" date="2015" name="Nature">
        <title>Complex archaea that bridge the gap between prokaryotes and eukaryotes.</title>
        <authorList>
            <person name="Spang A."/>
            <person name="Saw J.H."/>
            <person name="Jorgensen S.L."/>
            <person name="Zaremba-Niedzwiedzka K."/>
            <person name="Martijn J."/>
            <person name="Lind A.E."/>
            <person name="van Eijk R."/>
            <person name="Schleper C."/>
            <person name="Guy L."/>
            <person name="Ettema T.J."/>
        </authorList>
    </citation>
    <scope>NUCLEOTIDE SEQUENCE</scope>
</reference>